<gene>
    <name evidence="1" type="ORF">S06H3_37599</name>
</gene>
<protein>
    <submittedName>
        <fullName evidence="1">Uncharacterized protein</fullName>
    </submittedName>
</protein>
<dbReference type="AlphaFoldDB" id="X1M0A7"/>
<evidence type="ECO:0000313" key="1">
    <source>
        <dbReference type="EMBL" id="GAI24808.1"/>
    </source>
</evidence>
<reference evidence="1" key="1">
    <citation type="journal article" date="2014" name="Front. Microbiol.">
        <title>High frequency of phylogenetically diverse reductive dehalogenase-homologous genes in deep subseafloor sedimentary metagenomes.</title>
        <authorList>
            <person name="Kawai M."/>
            <person name="Futagami T."/>
            <person name="Toyoda A."/>
            <person name="Takaki Y."/>
            <person name="Nishi S."/>
            <person name="Hori S."/>
            <person name="Arai W."/>
            <person name="Tsubouchi T."/>
            <person name="Morono Y."/>
            <person name="Uchiyama I."/>
            <person name="Ito T."/>
            <person name="Fujiyama A."/>
            <person name="Inagaki F."/>
            <person name="Takami H."/>
        </authorList>
    </citation>
    <scope>NUCLEOTIDE SEQUENCE</scope>
    <source>
        <strain evidence="1">Expedition CK06-06</strain>
    </source>
</reference>
<sequence length="114" mass="12646">MLTVFLLYSLLSRTPRIEVESGSEAVDADSNFEGEVGIVGKVGVGPVEIARFTELNKDKQIAREFGFERLLHKTGDEWAIEKPFMNIFRSSFKCYITADKGDVQIETAAGKTSP</sequence>
<name>X1M0A7_9ZZZZ</name>
<accession>X1M0A7</accession>
<dbReference type="EMBL" id="BARV01022860">
    <property type="protein sequence ID" value="GAI24808.1"/>
    <property type="molecule type" value="Genomic_DNA"/>
</dbReference>
<feature type="non-terminal residue" evidence="1">
    <location>
        <position position="114"/>
    </location>
</feature>
<comment type="caution">
    <text evidence="1">The sequence shown here is derived from an EMBL/GenBank/DDBJ whole genome shotgun (WGS) entry which is preliminary data.</text>
</comment>
<organism evidence="1">
    <name type="scientific">marine sediment metagenome</name>
    <dbReference type="NCBI Taxonomy" id="412755"/>
    <lineage>
        <taxon>unclassified sequences</taxon>
        <taxon>metagenomes</taxon>
        <taxon>ecological metagenomes</taxon>
    </lineage>
</organism>
<proteinExistence type="predicted"/>